<proteinExistence type="predicted"/>
<dbReference type="PANTHER" id="PTHR12526:SF630">
    <property type="entry name" value="GLYCOSYLTRANSFERASE"/>
    <property type="match status" value="1"/>
</dbReference>
<keyword evidence="4" id="KW-1185">Reference proteome</keyword>
<protein>
    <submittedName>
        <fullName evidence="3">Glycosyltransferase involved in cell wall bisynthesis</fullName>
    </submittedName>
</protein>
<reference evidence="3 4" key="1">
    <citation type="submission" date="2016-11" db="EMBL/GenBank/DDBJ databases">
        <authorList>
            <person name="Jaros S."/>
            <person name="Januszkiewicz K."/>
            <person name="Wedrychowicz H."/>
        </authorList>
    </citation>
    <scope>NUCLEOTIDE SEQUENCE [LARGE SCALE GENOMIC DNA]</scope>
    <source>
        <strain evidence="3 4">CGMCC 1.6102</strain>
    </source>
</reference>
<sequence>MKVIRVVSELDFGGVEQVLATSVPAIAQIKDIDVSIIVLGRGGRVAQELIQQGIKVNVLNLNPRIPNMGLILKLKQIFLESNPEVVHSQGAEANFHGILAASWAGIKRIVGEEIGIPNHHSYWKYIFRWVYSKAHVIIAISLAVKTRIVGLKEVESGKIKVIYNPVMPITNNFCTSRNESMEIRKIQFDYQCQRNIADKPFVFISTCRLVPIKNLDRVISAFLELSIDYASRSLELWIVGDGPLKENLVRKLKNNGLMNSVKLWGYQNDIFYFLKHADVFVLLSLSEGSSVSLAEAMVAGLPSVVTSSGGASELLGESRSGILVDPLDLSEIKKAMSFILNMTELERIEMGKRAQNEIKKFHIDKYLKSIISIYLS</sequence>
<dbReference type="Pfam" id="PF13439">
    <property type="entry name" value="Glyco_transf_4"/>
    <property type="match status" value="1"/>
</dbReference>
<dbReference type="AlphaFoldDB" id="A0A1M7QL94"/>
<dbReference type="RefSeq" id="WP_073097670.1">
    <property type="nucleotide sequence ID" value="NZ_FRCY01000019.1"/>
</dbReference>
<dbReference type="SUPFAM" id="SSF53756">
    <property type="entry name" value="UDP-Glycosyltransferase/glycogen phosphorylase"/>
    <property type="match status" value="1"/>
</dbReference>
<evidence type="ECO:0000313" key="4">
    <source>
        <dbReference type="Proteomes" id="UP000184513"/>
    </source>
</evidence>
<organism evidence="3 4">
    <name type="scientific">Cyclobacterium lianum</name>
    <dbReference type="NCBI Taxonomy" id="388280"/>
    <lineage>
        <taxon>Bacteria</taxon>
        <taxon>Pseudomonadati</taxon>
        <taxon>Bacteroidota</taxon>
        <taxon>Cytophagia</taxon>
        <taxon>Cytophagales</taxon>
        <taxon>Cyclobacteriaceae</taxon>
        <taxon>Cyclobacterium</taxon>
    </lineage>
</organism>
<accession>A0A1M7QL94</accession>
<dbReference type="OrthoDB" id="9811239at2"/>
<dbReference type="InterPro" id="IPR028098">
    <property type="entry name" value="Glyco_trans_4-like_N"/>
</dbReference>
<dbReference type="STRING" id="388280.SAMN04488057_11970"/>
<dbReference type="GO" id="GO:0016757">
    <property type="term" value="F:glycosyltransferase activity"/>
    <property type="evidence" value="ECO:0007669"/>
    <property type="project" value="InterPro"/>
</dbReference>
<dbReference type="Proteomes" id="UP000184513">
    <property type="component" value="Unassembled WGS sequence"/>
</dbReference>
<evidence type="ECO:0000313" key="3">
    <source>
        <dbReference type="EMBL" id="SHN31756.1"/>
    </source>
</evidence>
<feature type="domain" description="Glycosyltransferase subfamily 4-like N-terminal" evidence="2">
    <location>
        <begin position="12"/>
        <end position="166"/>
    </location>
</feature>
<feature type="domain" description="Glycosyl transferase family 1" evidence="1">
    <location>
        <begin position="193"/>
        <end position="355"/>
    </location>
</feature>
<dbReference type="PANTHER" id="PTHR12526">
    <property type="entry name" value="GLYCOSYLTRANSFERASE"/>
    <property type="match status" value="1"/>
</dbReference>
<dbReference type="EMBL" id="FRCY01000019">
    <property type="protein sequence ID" value="SHN31756.1"/>
    <property type="molecule type" value="Genomic_DNA"/>
</dbReference>
<name>A0A1M7QL94_9BACT</name>
<keyword evidence="3" id="KW-0808">Transferase</keyword>
<gene>
    <name evidence="3" type="ORF">SAMN04488057_11970</name>
</gene>
<evidence type="ECO:0000259" key="1">
    <source>
        <dbReference type="Pfam" id="PF00534"/>
    </source>
</evidence>
<dbReference type="Pfam" id="PF00534">
    <property type="entry name" value="Glycos_transf_1"/>
    <property type="match status" value="1"/>
</dbReference>
<dbReference type="InterPro" id="IPR001296">
    <property type="entry name" value="Glyco_trans_1"/>
</dbReference>
<evidence type="ECO:0000259" key="2">
    <source>
        <dbReference type="Pfam" id="PF13439"/>
    </source>
</evidence>
<dbReference type="Gene3D" id="3.40.50.2000">
    <property type="entry name" value="Glycogen Phosphorylase B"/>
    <property type="match status" value="2"/>
</dbReference>